<dbReference type="EMBL" id="NXLU01000002">
    <property type="protein sequence ID" value="RDU69532.1"/>
    <property type="molecule type" value="Genomic_DNA"/>
</dbReference>
<dbReference type="GO" id="GO:0043165">
    <property type="term" value="P:Gram-negative-bacterium-type cell outer membrane assembly"/>
    <property type="evidence" value="ECO:0007669"/>
    <property type="project" value="InterPro"/>
</dbReference>
<dbReference type="HAMAP" id="MF_01411">
    <property type="entry name" value="LPS_assembly_LptD"/>
    <property type="match status" value="1"/>
</dbReference>
<dbReference type="OrthoDB" id="9760225at2"/>
<sequence>MIYWVKQLSLNMHKFFCPLVFILTFIDAKENYQPQSSQLGEITADTLSSDKDKIYAKGHVVLVSGEYYISANDVVYDKKTKRAEIKGEVRVYKGSDLSLSAKSIKADFSQDSFSLSSIYLQNIPSGLWVSAKEAGSENNVYHFKENIVSGCDIQNPIWHFDSSSGSLDQSDNILTLWNTRIYLGEIPIFYVPYMSVSINNQRKSGLLYPKLAYLNEDGFYYQQPIFIAPYNSWDITLSPQIRTSRGAGISGEFRFATPRDNLLTFQTKYFYNTKKYVQRYSILNQHIYGFNFDFETRLGTGWFDGYETLHDGFYSNFTYMNDLDYLRIDDTGKKISDRLNVSRFNYFFYSQEHYVGFYNKFFIDIAQPVNKDTFQLLPGLQYHKFYNSLFWKNLNYSIDVQTNNITRQEGYGYYENTINIPIGIELPLFDGYLSIGASTDLNFTNINLYHTKNLEIANHPTINYKNANFFTANYLASLATDLAKDYGTFMHTFQLMAKISGPYYRYTSDMFSDNIYKDYSNIIVAVANNSSLNSEQKKVIINNLWNPGSIVDFDTNKHRFEIQLSQYFYNNEGNTLFYYNLSQKLNLQSQDYLFSENMINEIGSSPINGLDLKTSVYYSFFYKDITEVSANIDFQKWHFKGSLGYYYKKLFASKDSSVNANFINFSLSNDFGYFGLSGEVNYDFLAQQIKDWSVKISTDIRCFGVTLKFAQETASILTDKPNQPLESIVNNYVRLEFRFTPLSEVGVAYRFNK</sequence>
<dbReference type="InterPro" id="IPR020889">
    <property type="entry name" value="LipoPS_assembly_LptD"/>
</dbReference>
<organism evidence="1 2">
    <name type="scientific">Helicobacter cholecystus</name>
    <dbReference type="NCBI Taxonomy" id="45498"/>
    <lineage>
        <taxon>Bacteria</taxon>
        <taxon>Pseudomonadati</taxon>
        <taxon>Campylobacterota</taxon>
        <taxon>Epsilonproteobacteria</taxon>
        <taxon>Campylobacterales</taxon>
        <taxon>Helicobacteraceae</taxon>
        <taxon>Helicobacter</taxon>
    </lineage>
</organism>
<name>A0A3D8IWB9_9HELI</name>
<dbReference type="Proteomes" id="UP000257067">
    <property type="component" value="Unassembled WGS sequence"/>
</dbReference>
<dbReference type="InterPro" id="IPR050218">
    <property type="entry name" value="LptD"/>
</dbReference>
<evidence type="ECO:0000313" key="2">
    <source>
        <dbReference type="Proteomes" id="UP000257067"/>
    </source>
</evidence>
<dbReference type="GO" id="GO:0009279">
    <property type="term" value="C:cell outer membrane"/>
    <property type="evidence" value="ECO:0007669"/>
    <property type="project" value="InterPro"/>
</dbReference>
<accession>A0A3D8IWB9</accession>
<evidence type="ECO:0000313" key="1">
    <source>
        <dbReference type="EMBL" id="RDU69532.1"/>
    </source>
</evidence>
<dbReference type="AlphaFoldDB" id="A0A3D8IWB9"/>
<dbReference type="GO" id="GO:1990351">
    <property type="term" value="C:transporter complex"/>
    <property type="evidence" value="ECO:0007669"/>
    <property type="project" value="TreeGrafter"/>
</dbReference>
<dbReference type="PANTHER" id="PTHR30189">
    <property type="entry name" value="LPS-ASSEMBLY PROTEIN"/>
    <property type="match status" value="1"/>
</dbReference>
<dbReference type="GO" id="GO:0015920">
    <property type="term" value="P:lipopolysaccharide transport"/>
    <property type="evidence" value="ECO:0007669"/>
    <property type="project" value="InterPro"/>
</dbReference>
<proteinExistence type="inferred from homology"/>
<dbReference type="PANTHER" id="PTHR30189:SF1">
    <property type="entry name" value="LPS-ASSEMBLY PROTEIN LPTD"/>
    <property type="match status" value="1"/>
</dbReference>
<comment type="caution">
    <text evidence="1">The sequence shown here is derived from an EMBL/GenBank/DDBJ whole genome shotgun (WGS) entry which is preliminary data.</text>
</comment>
<gene>
    <name evidence="1" type="ORF">CQA62_02465</name>
</gene>
<keyword evidence="2" id="KW-1185">Reference proteome</keyword>
<reference evidence="1 2" key="1">
    <citation type="submission" date="2018-04" db="EMBL/GenBank/DDBJ databases">
        <title>Novel Campyloabacter and Helicobacter Species and Strains.</title>
        <authorList>
            <person name="Mannion A.J."/>
            <person name="Shen Z."/>
            <person name="Fox J.G."/>
        </authorList>
    </citation>
    <scope>NUCLEOTIDE SEQUENCE [LARGE SCALE GENOMIC DNA]</scope>
    <source>
        <strain evidence="1 2">ATCC 700242</strain>
    </source>
</reference>
<protein>
    <submittedName>
        <fullName evidence="1">LPS-assembly protein LptD</fullName>
    </submittedName>
</protein>